<evidence type="ECO:0000313" key="2">
    <source>
        <dbReference type="EMBL" id="KAK9944133.1"/>
    </source>
</evidence>
<reference evidence="2 3" key="1">
    <citation type="journal article" date="2023" name="G3 (Bethesda)">
        <title>A chromosome-length genome assembly and annotation of blackberry (Rubus argutus, cv. 'Hillquist').</title>
        <authorList>
            <person name="Bruna T."/>
            <person name="Aryal R."/>
            <person name="Dudchenko O."/>
            <person name="Sargent D.J."/>
            <person name="Mead D."/>
            <person name="Buti M."/>
            <person name="Cavallini A."/>
            <person name="Hytonen T."/>
            <person name="Andres J."/>
            <person name="Pham M."/>
            <person name="Weisz D."/>
            <person name="Mascagni F."/>
            <person name="Usai G."/>
            <person name="Natali L."/>
            <person name="Bassil N."/>
            <person name="Fernandez G.E."/>
            <person name="Lomsadze A."/>
            <person name="Armour M."/>
            <person name="Olukolu B."/>
            <person name="Poorten T."/>
            <person name="Britton C."/>
            <person name="Davik J."/>
            <person name="Ashrafi H."/>
            <person name="Aiden E.L."/>
            <person name="Borodovsky M."/>
            <person name="Worthington M."/>
        </authorList>
    </citation>
    <scope>NUCLEOTIDE SEQUENCE [LARGE SCALE GENOMIC DNA]</scope>
    <source>
        <strain evidence="2">PI 553951</strain>
    </source>
</reference>
<comment type="caution">
    <text evidence="2">The sequence shown here is derived from an EMBL/GenBank/DDBJ whole genome shotgun (WGS) entry which is preliminary data.</text>
</comment>
<dbReference type="InterPro" id="IPR019557">
    <property type="entry name" value="AminoTfrase-like_pln_mobile"/>
</dbReference>
<gene>
    <name evidence="2" type="ORF">M0R45_009715</name>
</gene>
<dbReference type="InterPro" id="IPR044824">
    <property type="entry name" value="MAIN-like"/>
</dbReference>
<proteinExistence type="predicted"/>
<dbReference type="PANTHER" id="PTHR46033">
    <property type="entry name" value="PROTEIN MAIN-LIKE 2"/>
    <property type="match status" value="1"/>
</dbReference>
<dbReference type="AlphaFoldDB" id="A0AAW1Y5N9"/>
<name>A0AAW1Y5N9_RUBAR</name>
<evidence type="ECO:0000259" key="1">
    <source>
        <dbReference type="Pfam" id="PF10536"/>
    </source>
</evidence>
<dbReference type="Pfam" id="PF10536">
    <property type="entry name" value="PMD"/>
    <property type="match status" value="1"/>
</dbReference>
<evidence type="ECO:0000313" key="3">
    <source>
        <dbReference type="Proteomes" id="UP001457282"/>
    </source>
</evidence>
<dbReference type="EMBL" id="JBEDUW010000002">
    <property type="protein sequence ID" value="KAK9944133.1"/>
    <property type="molecule type" value="Genomic_DNA"/>
</dbReference>
<keyword evidence="3" id="KW-1185">Reference proteome</keyword>
<feature type="domain" description="Aminotransferase-like plant mobile" evidence="1">
    <location>
        <begin position="104"/>
        <end position="272"/>
    </location>
</feature>
<accession>A0AAW1Y5N9</accession>
<dbReference type="Proteomes" id="UP001457282">
    <property type="component" value="Unassembled WGS sequence"/>
</dbReference>
<dbReference type="GO" id="GO:0010073">
    <property type="term" value="P:meristem maintenance"/>
    <property type="evidence" value="ECO:0007669"/>
    <property type="project" value="InterPro"/>
</dbReference>
<sequence>MDNDKKRNHLKILKWNVDGRVQERIKGTGFDGLLRLTIFPVISSLPLLHALIACYDIESRCFVFNNHKLVFGLEPVNGDPITVSNSIHLDVPEHIDKDSAWIEPYVRAFILFLIGVVVVPDTRGNNVPLMYLSLLENLQSSKNHVWGVALLAHLHVLLENSKRNSSHRMRRYLGEKSFLMGHSYSLVVFALERIPKLVLRFCFDEVKQVGCYLQNTFPLLLRWINLLCDPSQNNFKHITKHYYLQILGDLDEDDIVWQPYKRLPYDFLPQYCSGQEKIVMS</sequence>
<organism evidence="2 3">
    <name type="scientific">Rubus argutus</name>
    <name type="common">Southern blackberry</name>
    <dbReference type="NCBI Taxonomy" id="59490"/>
    <lineage>
        <taxon>Eukaryota</taxon>
        <taxon>Viridiplantae</taxon>
        <taxon>Streptophyta</taxon>
        <taxon>Embryophyta</taxon>
        <taxon>Tracheophyta</taxon>
        <taxon>Spermatophyta</taxon>
        <taxon>Magnoliopsida</taxon>
        <taxon>eudicotyledons</taxon>
        <taxon>Gunneridae</taxon>
        <taxon>Pentapetalae</taxon>
        <taxon>rosids</taxon>
        <taxon>fabids</taxon>
        <taxon>Rosales</taxon>
        <taxon>Rosaceae</taxon>
        <taxon>Rosoideae</taxon>
        <taxon>Rosoideae incertae sedis</taxon>
        <taxon>Rubus</taxon>
    </lineage>
</organism>
<dbReference type="PANTHER" id="PTHR46033:SF17">
    <property type="entry name" value="AMINOTRANSFERASE-LIKE PLANT MOBILE DOMAIN-CONTAINING PROTEIN"/>
    <property type="match status" value="1"/>
</dbReference>
<protein>
    <recommendedName>
        <fullName evidence="1">Aminotransferase-like plant mobile domain-containing protein</fullName>
    </recommendedName>
</protein>